<organism evidence="3 4">
    <name type="scientific">Candidatus Opimibacter skivensis</name>
    <dbReference type="NCBI Taxonomy" id="2982028"/>
    <lineage>
        <taxon>Bacteria</taxon>
        <taxon>Pseudomonadati</taxon>
        <taxon>Bacteroidota</taxon>
        <taxon>Saprospiria</taxon>
        <taxon>Saprospirales</taxon>
        <taxon>Saprospiraceae</taxon>
        <taxon>Candidatus Opimibacter</taxon>
    </lineage>
</organism>
<feature type="transmembrane region" description="Helical" evidence="1">
    <location>
        <begin position="176"/>
        <end position="195"/>
    </location>
</feature>
<accession>A0A9D7XV07</accession>
<reference evidence="3 4" key="1">
    <citation type="submission" date="2020-10" db="EMBL/GenBank/DDBJ databases">
        <title>Connecting structure to function with the recovery of over 1000 high-quality activated sludge metagenome-assembled genomes encoding full-length rRNA genes using long-read sequencing.</title>
        <authorList>
            <person name="Singleton C.M."/>
            <person name="Petriglieri F."/>
            <person name="Kristensen J.M."/>
            <person name="Kirkegaard R.H."/>
            <person name="Michaelsen T.Y."/>
            <person name="Andersen M.H."/>
            <person name="Karst S.M."/>
            <person name="Dueholm M.S."/>
            <person name="Nielsen P.H."/>
            <person name="Albertsen M."/>
        </authorList>
    </citation>
    <scope>NUCLEOTIDE SEQUENCE [LARGE SCALE GENOMIC DNA]</scope>
    <source>
        <strain evidence="3">Ribe_18-Q3-R11-54_MAXAC.273</strain>
    </source>
</reference>
<keyword evidence="1" id="KW-0472">Membrane</keyword>
<gene>
    <name evidence="3" type="ORF">IPP15_18010</name>
</gene>
<dbReference type="AlphaFoldDB" id="A0A9D7XV07"/>
<dbReference type="SUPFAM" id="SSF48317">
    <property type="entry name" value="Acid phosphatase/Vanadium-dependent haloperoxidase"/>
    <property type="match status" value="1"/>
</dbReference>
<sequence length="210" mass="23493">MKGFDLFRNGAIILVLLGLAFSLTADKSQFLFWLAKHRSTFADYFFYYATKFGELEGYVLCGLLIWFSSWKKMVTVPALGAIVLGASYTLKSFFQHERPSIYLERIGYDGPMAVLGYPLLTGHHSFPSGHSMGAWALFTLVAALTKKTWVSVLCLFLAFSVSISRVYLLAHFLEDVVSGALVGIVLGYGVYYAYVRWIKSGYVTNPIKSE</sequence>
<keyword evidence="1" id="KW-0812">Transmembrane</keyword>
<dbReference type="Gene3D" id="1.20.144.10">
    <property type="entry name" value="Phosphatidic acid phosphatase type 2/haloperoxidase"/>
    <property type="match status" value="1"/>
</dbReference>
<dbReference type="Proteomes" id="UP000808337">
    <property type="component" value="Unassembled WGS sequence"/>
</dbReference>
<feature type="transmembrane region" description="Helical" evidence="1">
    <location>
        <begin position="152"/>
        <end position="170"/>
    </location>
</feature>
<comment type="caution">
    <text evidence="3">The sequence shown here is derived from an EMBL/GenBank/DDBJ whole genome shotgun (WGS) entry which is preliminary data.</text>
</comment>
<evidence type="ECO:0000313" key="4">
    <source>
        <dbReference type="Proteomes" id="UP000808337"/>
    </source>
</evidence>
<dbReference type="EMBL" id="JADKGY010000029">
    <property type="protein sequence ID" value="MBK9984237.1"/>
    <property type="molecule type" value="Genomic_DNA"/>
</dbReference>
<evidence type="ECO:0000259" key="2">
    <source>
        <dbReference type="SMART" id="SM00014"/>
    </source>
</evidence>
<protein>
    <submittedName>
        <fullName evidence="3">Phosphatase PAP2 family protein</fullName>
    </submittedName>
</protein>
<keyword evidence="1" id="KW-1133">Transmembrane helix</keyword>
<dbReference type="SMART" id="SM00014">
    <property type="entry name" value="acidPPc"/>
    <property type="match status" value="1"/>
</dbReference>
<feature type="transmembrane region" description="Helical" evidence="1">
    <location>
        <begin position="6"/>
        <end position="25"/>
    </location>
</feature>
<dbReference type="InterPro" id="IPR000326">
    <property type="entry name" value="PAP2/HPO"/>
</dbReference>
<dbReference type="Pfam" id="PF01569">
    <property type="entry name" value="PAP2"/>
    <property type="match status" value="1"/>
</dbReference>
<name>A0A9D7XV07_9BACT</name>
<feature type="domain" description="Phosphatidic acid phosphatase type 2/haloperoxidase" evidence="2">
    <location>
        <begin position="72"/>
        <end position="191"/>
    </location>
</feature>
<dbReference type="PANTHER" id="PTHR14969:SF13">
    <property type="entry name" value="AT30094P"/>
    <property type="match status" value="1"/>
</dbReference>
<evidence type="ECO:0000313" key="3">
    <source>
        <dbReference type="EMBL" id="MBK9984237.1"/>
    </source>
</evidence>
<proteinExistence type="predicted"/>
<feature type="transmembrane region" description="Helical" evidence="1">
    <location>
        <begin position="45"/>
        <end position="67"/>
    </location>
</feature>
<dbReference type="InterPro" id="IPR036938">
    <property type="entry name" value="PAP2/HPO_sf"/>
</dbReference>
<evidence type="ECO:0000256" key="1">
    <source>
        <dbReference type="SAM" id="Phobius"/>
    </source>
</evidence>
<dbReference type="PANTHER" id="PTHR14969">
    <property type="entry name" value="SPHINGOSINE-1-PHOSPHATE PHOSPHOHYDROLASE"/>
    <property type="match status" value="1"/>
</dbReference>